<evidence type="ECO:0000256" key="1">
    <source>
        <dbReference type="ARBA" id="ARBA00010574"/>
    </source>
</evidence>
<evidence type="ECO:0000313" key="7">
    <source>
        <dbReference type="Proteomes" id="UP000242700"/>
    </source>
</evidence>
<evidence type="ECO:0000256" key="3">
    <source>
        <dbReference type="ARBA" id="ARBA00022491"/>
    </source>
</evidence>
<sequence length="112" mass="12742">MHSKQLMELMAEACDDKRAADIKIYDVKETSPVTDYFIICHGNSERQAQAISDEVRDTAHKNGLDIKIEGQKQGKWILCDVGDVIVHIFLKPEREYYNLERLFKDAGDTIGG</sequence>
<dbReference type="FunFam" id="3.30.460.10:FF:000015">
    <property type="entry name" value="Ribosomal silencing factor RsfS"/>
    <property type="match status" value="1"/>
</dbReference>
<dbReference type="PANTHER" id="PTHR21043">
    <property type="entry name" value="IOJAP SUPERFAMILY ORTHOLOG"/>
    <property type="match status" value="1"/>
</dbReference>
<accession>A0A1G8UJC0</accession>
<evidence type="ECO:0000256" key="4">
    <source>
        <dbReference type="ARBA" id="ARBA00022845"/>
    </source>
</evidence>
<dbReference type="GO" id="GO:0005737">
    <property type="term" value="C:cytoplasm"/>
    <property type="evidence" value="ECO:0007669"/>
    <property type="project" value="UniProtKB-SubCell"/>
</dbReference>
<dbReference type="InterPro" id="IPR004394">
    <property type="entry name" value="Iojap/RsfS/C7orf30"/>
</dbReference>
<dbReference type="GO" id="GO:0017148">
    <property type="term" value="P:negative regulation of translation"/>
    <property type="evidence" value="ECO:0007669"/>
    <property type="project" value="UniProtKB-UniRule"/>
</dbReference>
<keyword evidence="4 5" id="KW-0810">Translation regulation</keyword>
<dbReference type="NCBIfam" id="TIGR00090">
    <property type="entry name" value="rsfS_iojap_ybeB"/>
    <property type="match status" value="1"/>
</dbReference>
<keyword evidence="2 5" id="KW-0963">Cytoplasm</keyword>
<dbReference type="GO" id="GO:0042256">
    <property type="term" value="P:cytosolic ribosome assembly"/>
    <property type="evidence" value="ECO:0007669"/>
    <property type="project" value="UniProtKB-UniRule"/>
</dbReference>
<dbReference type="PANTHER" id="PTHR21043:SF0">
    <property type="entry name" value="MITOCHONDRIAL ASSEMBLY OF RIBOSOMAL LARGE SUBUNIT PROTEIN 1"/>
    <property type="match status" value="1"/>
</dbReference>
<dbReference type="OrthoDB" id="9793681at2"/>
<dbReference type="GO" id="GO:0090071">
    <property type="term" value="P:negative regulation of ribosome biogenesis"/>
    <property type="evidence" value="ECO:0007669"/>
    <property type="project" value="UniProtKB-UniRule"/>
</dbReference>
<dbReference type="GO" id="GO:0043023">
    <property type="term" value="F:ribosomal large subunit binding"/>
    <property type="evidence" value="ECO:0007669"/>
    <property type="project" value="TreeGrafter"/>
</dbReference>
<dbReference type="Pfam" id="PF02410">
    <property type="entry name" value="RsfS"/>
    <property type="match status" value="1"/>
</dbReference>
<dbReference type="STRING" id="586411.SAMN05216187_10119"/>
<protein>
    <recommendedName>
        <fullName evidence="5">Ribosomal silencing factor RsfS</fullName>
    </recommendedName>
</protein>
<proteinExistence type="inferred from homology"/>
<comment type="subunit">
    <text evidence="5">Interacts with ribosomal protein uL14 (rplN).</text>
</comment>
<dbReference type="SUPFAM" id="SSF81301">
    <property type="entry name" value="Nucleotidyltransferase"/>
    <property type="match status" value="1"/>
</dbReference>
<dbReference type="EMBL" id="FNFI01000001">
    <property type="protein sequence ID" value="SDJ53878.1"/>
    <property type="molecule type" value="Genomic_DNA"/>
</dbReference>
<evidence type="ECO:0000313" key="6">
    <source>
        <dbReference type="EMBL" id="SDJ53878.1"/>
    </source>
</evidence>
<dbReference type="InterPro" id="IPR043519">
    <property type="entry name" value="NT_sf"/>
</dbReference>
<evidence type="ECO:0000256" key="2">
    <source>
        <dbReference type="ARBA" id="ARBA00022490"/>
    </source>
</evidence>
<comment type="function">
    <text evidence="5">Functions as a ribosomal silencing factor. Interacts with ribosomal protein uL14 (rplN), blocking formation of intersubunit bridge B8. Prevents association of the 30S and 50S ribosomal subunits and the formation of functional ribosomes, thus repressing translation.</text>
</comment>
<reference evidence="7" key="1">
    <citation type="submission" date="2016-10" db="EMBL/GenBank/DDBJ databases">
        <authorList>
            <person name="Varghese N."/>
            <person name="Submissions S."/>
        </authorList>
    </citation>
    <scope>NUCLEOTIDE SEQUENCE [LARGE SCALE GENOMIC DNA]</scope>
    <source>
        <strain evidence="7">CGMCC 1.8911</strain>
    </source>
</reference>
<organism evidence="6 7">
    <name type="scientific">Jeotgalicoccus aerolatus</name>
    <dbReference type="NCBI Taxonomy" id="709510"/>
    <lineage>
        <taxon>Bacteria</taxon>
        <taxon>Bacillati</taxon>
        <taxon>Bacillota</taxon>
        <taxon>Bacilli</taxon>
        <taxon>Bacillales</taxon>
        <taxon>Staphylococcaceae</taxon>
        <taxon>Jeotgalicoccus</taxon>
    </lineage>
</organism>
<name>A0A1G8UJC0_9STAP</name>
<keyword evidence="3 5" id="KW-0678">Repressor</keyword>
<dbReference type="Gene3D" id="3.30.460.10">
    <property type="entry name" value="Beta Polymerase, domain 2"/>
    <property type="match status" value="1"/>
</dbReference>
<dbReference type="AlphaFoldDB" id="A0A1G8UJC0"/>
<comment type="subcellular location">
    <subcellularLocation>
        <location evidence="5">Cytoplasm</location>
    </subcellularLocation>
</comment>
<gene>
    <name evidence="5" type="primary">rsfS</name>
    <name evidence="6" type="ORF">SAMN05216187_10119</name>
</gene>
<dbReference type="Proteomes" id="UP000242700">
    <property type="component" value="Unassembled WGS sequence"/>
</dbReference>
<dbReference type="HAMAP" id="MF_01477">
    <property type="entry name" value="Iojap_RsfS"/>
    <property type="match status" value="1"/>
</dbReference>
<evidence type="ECO:0000256" key="5">
    <source>
        <dbReference type="HAMAP-Rule" id="MF_01477"/>
    </source>
</evidence>
<comment type="similarity">
    <text evidence="1 5">Belongs to the Iojap/RsfS family.</text>
</comment>
<dbReference type="RefSeq" id="WP_092594449.1">
    <property type="nucleotide sequence ID" value="NZ_FNFI01000001.1"/>
</dbReference>